<feature type="transmembrane region" description="Helical" evidence="2">
    <location>
        <begin position="195"/>
        <end position="214"/>
    </location>
</feature>
<reference evidence="5" key="1">
    <citation type="submission" date="2016-10" db="EMBL/GenBank/DDBJ databases">
        <authorList>
            <person name="Varghese N."/>
            <person name="Submissions S."/>
        </authorList>
    </citation>
    <scope>NUCLEOTIDE SEQUENCE [LARGE SCALE GENOMIC DNA]</scope>
    <source>
        <strain evidence="5">DSM 45237</strain>
    </source>
</reference>
<accession>A0A1H5PX14</accession>
<feature type="region of interest" description="Disordered" evidence="1">
    <location>
        <begin position="148"/>
        <end position="187"/>
    </location>
</feature>
<evidence type="ECO:0000313" key="5">
    <source>
        <dbReference type="Proteomes" id="UP000181980"/>
    </source>
</evidence>
<evidence type="ECO:0008006" key="6">
    <source>
        <dbReference type="Google" id="ProtNLM"/>
    </source>
</evidence>
<gene>
    <name evidence="4" type="ORF">SAMN04488561_6329</name>
</gene>
<dbReference type="Proteomes" id="UP000181980">
    <property type="component" value="Unassembled WGS sequence"/>
</dbReference>
<sequence>MRLARPAAVLLALGALLFAAAPAPAGGPTSVLLVSPSTGRTASLHTTNSAYTTLMSQLGSEPVAARPDVAPPGIGGDQIVVTWMIHDVQPWRIDRITFDDDGRPEWIHTSQSMGGGPIEWDGDGIWHRPADVDVLDELLTDLGMMGRTRQRPAEEDPDGAAVDAAGAGGSGAEAPPGGAAGAGGSADGALDAATWALPAVAGGILVGVLGDRWLRRRRGADGDRWQLVDAPGPSA</sequence>
<dbReference type="RefSeq" id="WP_069112168.1">
    <property type="nucleotide sequence ID" value="NZ_FNUC01000004.1"/>
</dbReference>
<keyword evidence="2" id="KW-0812">Transmembrane</keyword>
<evidence type="ECO:0000256" key="2">
    <source>
        <dbReference type="SAM" id="Phobius"/>
    </source>
</evidence>
<dbReference type="AlphaFoldDB" id="A0A1H5PX14"/>
<keyword evidence="3" id="KW-0732">Signal</keyword>
<dbReference type="STRING" id="561176.SAMN04488561_6329"/>
<evidence type="ECO:0000256" key="1">
    <source>
        <dbReference type="SAM" id="MobiDB-lite"/>
    </source>
</evidence>
<keyword evidence="2" id="KW-0472">Membrane</keyword>
<keyword evidence="2" id="KW-1133">Transmembrane helix</keyword>
<proteinExistence type="predicted"/>
<protein>
    <recommendedName>
        <fullName evidence="6">MYXO-CTERM domain-containing protein</fullName>
    </recommendedName>
</protein>
<organism evidence="4 5">
    <name type="scientific">Jiangella alba</name>
    <dbReference type="NCBI Taxonomy" id="561176"/>
    <lineage>
        <taxon>Bacteria</taxon>
        <taxon>Bacillati</taxon>
        <taxon>Actinomycetota</taxon>
        <taxon>Actinomycetes</taxon>
        <taxon>Jiangellales</taxon>
        <taxon>Jiangellaceae</taxon>
        <taxon>Jiangella</taxon>
    </lineage>
</organism>
<feature type="signal peptide" evidence="3">
    <location>
        <begin position="1"/>
        <end position="25"/>
    </location>
</feature>
<dbReference type="OrthoDB" id="3698271at2"/>
<feature type="chain" id="PRO_5010252909" description="MYXO-CTERM domain-containing protein" evidence="3">
    <location>
        <begin position="26"/>
        <end position="235"/>
    </location>
</feature>
<keyword evidence="5" id="KW-1185">Reference proteome</keyword>
<evidence type="ECO:0000313" key="4">
    <source>
        <dbReference type="EMBL" id="SEF18275.1"/>
    </source>
</evidence>
<name>A0A1H5PX14_9ACTN</name>
<evidence type="ECO:0000256" key="3">
    <source>
        <dbReference type="SAM" id="SignalP"/>
    </source>
</evidence>
<dbReference type="EMBL" id="FNUC01000004">
    <property type="protein sequence ID" value="SEF18275.1"/>
    <property type="molecule type" value="Genomic_DNA"/>
</dbReference>